<dbReference type="PANTHER" id="PTHR32481:SF0">
    <property type="entry name" value="AMINOPEPTIDASE YPDE-RELATED"/>
    <property type="match status" value="1"/>
</dbReference>
<evidence type="ECO:0008006" key="5">
    <source>
        <dbReference type="Google" id="ProtNLM"/>
    </source>
</evidence>
<dbReference type="InterPro" id="IPR051464">
    <property type="entry name" value="Peptidase_M42_aminopept"/>
</dbReference>
<evidence type="ECO:0000313" key="4">
    <source>
        <dbReference type="Proteomes" id="UP000737402"/>
    </source>
</evidence>
<keyword evidence="2" id="KW-0378">Hydrolase</keyword>
<keyword evidence="1" id="KW-0479">Metal-binding</keyword>
<evidence type="ECO:0000256" key="2">
    <source>
        <dbReference type="ARBA" id="ARBA00022801"/>
    </source>
</evidence>
<evidence type="ECO:0000256" key="1">
    <source>
        <dbReference type="ARBA" id="ARBA00022723"/>
    </source>
</evidence>
<keyword evidence="4" id="KW-1185">Reference proteome</keyword>
<dbReference type="Pfam" id="PF05343">
    <property type="entry name" value="Peptidase_M42"/>
    <property type="match status" value="1"/>
</dbReference>
<dbReference type="Proteomes" id="UP000737402">
    <property type="component" value="Unassembled WGS sequence"/>
</dbReference>
<dbReference type="InterPro" id="IPR001261">
    <property type="entry name" value="ArgE/DapE_CS"/>
</dbReference>
<name>A0ABS2NZF9_9BACI</name>
<dbReference type="EMBL" id="JAFBED010000003">
    <property type="protein sequence ID" value="MBM7620032.1"/>
    <property type="molecule type" value="Genomic_DNA"/>
</dbReference>
<dbReference type="PANTHER" id="PTHR32481">
    <property type="entry name" value="AMINOPEPTIDASE"/>
    <property type="match status" value="1"/>
</dbReference>
<proteinExistence type="predicted"/>
<dbReference type="PROSITE" id="PS00758">
    <property type="entry name" value="ARGE_DAPE_CPG2_1"/>
    <property type="match status" value="1"/>
</dbReference>
<gene>
    <name evidence="3" type="ORF">JOC95_001884</name>
</gene>
<protein>
    <recommendedName>
        <fullName evidence="5">Peptidase M28</fullName>
    </recommendedName>
</protein>
<sequence>MKRWNQLFIRQGFIVEEKGLNSFSCFQETEENLAFLMESLEKLAVVFTYEIGMLDVLSPVVSEDEWLRVMDFEFRGRGEGLWFRPGQEEPKIKELDTYISGVVRHLNRLGLHTKGCCDGHERRLPSISFADWVDMEQVVKVLQAAGANRIHIRENRITIGTPRIQLLDVTEKLAKIRPHWMNENFEFITKQFFLQQLEECLSIQGESGNEDTIRQYVVEKMTPLVDHITVDSKGNILAQKNCGNAQGPVLLFNAHLDTVEEISAARTIMKSGAVWSSSEGILGADDRAGVTILLELAQRLDSIKFNGKVKFIFTVEEEIGLVGARKVDEYFLWDVEAAFVVDRRNNGDIVTSCGGYEAFCHQRFGEFVEDVALSNGLDGWKCTRGGSSDTRIWASHGIQSVNLSVGYQNEHTDDEILDTDACYNTLQLLVGVVNNARELRRVVRSIQMLESPVGGRGLKKA</sequence>
<dbReference type="Gene3D" id="3.40.630.10">
    <property type="entry name" value="Zn peptidases"/>
    <property type="match status" value="1"/>
</dbReference>
<organism evidence="3 4">
    <name type="scientific">Sutcliffiella tianshenii</name>
    <dbReference type="NCBI Taxonomy" id="1463404"/>
    <lineage>
        <taxon>Bacteria</taxon>
        <taxon>Bacillati</taxon>
        <taxon>Bacillota</taxon>
        <taxon>Bacilli</taxon>
        <taxon>Bacillales</taxon>
        <taxon>Bacillaceae</taxon>
        <taxon>Sutcliffiella</taxon>
    </lineage>
</organism>
<evidence type="ECO:0000313" key="3">
    <source>
        <dbReference type="EMBL" id="MBM7620032.1"/>
    </source>
</evidence>
<dbReference type="RefSeq" id="WP_204415370.1">
    <property type="nucleotide sequence ID" value="NZ_JAFBED010000003.1"/>
</dbReference>
<dbReference type="InterPro" id="IPR008007">
    <property type="entry name" value="Peptidase_M42"/>
</dbReference>
<comment type="caution">
    <text evidence="3">The sequence shown here is derived from an EMBL/GenBank/DDBJ whole genome shotgun (WGS) entry which is preliminary data.</text>
</comment>
<reference evidence="3 4" key="1">
    <citation type="submission" date="2021-01" db="EMBL/GenBank/DDBJ databases">
        <title>Genomic Encyclopedia of Type Strains, Phase IV (KMG-IV): sequencing the most valuable type-strain genomes for metagenomic binning, comparative biology and taxonomic classification.</title>
        <authorList>
            <person name="Goeker M."/>
        </authorList>
    </citation>
    <scope>NUCLEOTIDE SEQUENCE [LARGE SCALE GENOMIC DNA]</scope>
    <source>
        <strain evidence="3 4">DSM 25879</strain>
    </source>
</reference>
<accession>A0ABS2NZF9</accession>
<dbReference type="SUPFAM" id="SSF53187">
    <property type="entry name" value="Zn-dependent exopeptidases"/>
    <property type="match status" value="1"/>
</dbReference>